<evidence type="ECO:0000313" key="1">
    <source>
        <dbReference type="EMBL" id="CAH1203877.1"/>
    </source>
</evidence>
<sequence>MSVRGCLMQQRELAAKCSLQKEAHHANDLD</sequence>
<protein>
    <submittedName>
        <fullName evidence="1">Uncharacterized protein</fullName>
    </submittedName>
</protein>
<dbReference type="EMBL" id="CAKMMF010000009">
    <property type="protein sequence ID" value="CAH1203877.1"/>
    <property type="molecule type" value="Genomic_DNA"/>
</dbReference>
<gene>
    <name evidence="1" type="ORF">PAECIP111893_02101</name>
</gene>
<reference evidence="1" key="1">
    <citation type="submission" date="2022-01" db="EMBL/GenBank/DDBJ databases">
        <authorList>
            <person name="Criscuolo A."/>
        </authorList>
    </citation>
    <scope>NUCLEOTIDE SEQUENCE</scope>
    <source>
        <strain evidence="1">CIP111893</strain>
    </source>
</reference>
<name>A0ABN8GC68_9BACL</name>
<proteinExistence type="predicted"/>
<organism evidence="1 2">
    <name type="scientific">Paenibacillus plantiphilus</name>
    <dbReference type="NCBI Taxonomy" id="2905650"/>
    <lineage>
        <taxon>Bacteria</taxon>
        <taxon>Bacillati</taxon>
        <taxon>Bacillota</taxon>
        <taxon>Bacilli</taxon>
        <taxon>Bacillales</taxon>
        <taxon>Paenibacillaceae</taxon>
        <taxon>Paenibacillus</taxon>
    </lineage>
</organism>
<keyword evidence="2" id="KW-1185">Reference proteome</keyword>
<accession>A0ABN8GC68</accession>
<evidence type="ECO:0000313" key="2">
    <source>
        <dbReference type="Proteomes" id="UP000838686"/>
    </source>
</evidence>
<comment type="caution">
    <text evidence="1">The sequence shown here is derived from an EMBL/GenBank/DDBJ whole genome shotgun (WGS) entry which is preliminary data.</text>
</comment>
<dbReference type="Proteomes" id="UP000838686">
    <property type="component" value="Unassembled WGS sequence"/>
</dbReference>